<evidence type="ECO:0000256" key="4">
    <source>
        <dbReference type="ARBA" id="ARBA00023136"/>
    </source>
</evidence>
<dbReference type="InterPro" id="IPR036259">
    <property type="entry name" value="MFS_trans_sf"/>
</dbReference>
<feature type="transmembrane region" description="Helical" evidence="5">
    <location>
        <begin position="299"/>
        <end position="318"/>
    </location>
</feature>
<protein>
    <submittedName>
        <fullName evidence="7">MFS transporter</fullName>
    </submittedName>
</protein>
<keyword evidence="3 5" id="KW-1133">Transmembrane helix</keyword>
<name>A0A2A6RFM3_9CHLR</name>
<dbReference type="SUPFAM" id="SSF103473">
    <property type="entry name" value="MFS general substrate transporter"/>
    <property type="match status" value="1"/>
</dbReference>
<feature type="domain" description="Major facilitator superfamily (MFS) profile" evidence="6">
    <location>
        <begin position="14"/>
        <end position="412"/>
    </location>
</feature>
<feature type="transmembrane region" description="Helical" evidence="5">
    <location>
        <begin position="157"/>
        <end position="178"/>
    </location>
</feature>
<gene>
    <name evidence="7" type="ORF">CJ255_17910</name>
</gene>
<feature type="transmembrane region" description="Helical" evidence="5">
    <location>
        <begin position="324"/>
        <end position="340"/>
    </location>
</feature>
<keyword evidence="8" id="KW-1185">Reference proteome</keyword>
<dbReference type="InterPro" id="IPR020846">
    <property type="entry name" value="MFS_dom"/>
</dbReference>
<dbReference type="Pfam" id="PF07690">
    <property type="entry name" value="MFS_1"/>
    <property type="match status" value="1"/>
</dbReference>
<dbReference type="PANTHER" id="PTHR23526">
    <property type="entry name" value="INTEGRAL MEMBRANE TRANSPORT PROTEIN-RELATED"/>
    <property type="match status" value="1"/>
</dbReference>
<evidence type="ECO:0000256" key="1">
    <source>
        <dbReference type="ARBA" id="ARBA00004651"/>
    </source>
</evidence>
<dbReference type="PANTHER" id="PTHR23526:SF2">
    <property type="entry name" value="MAJOR FACILITATOR SUPERFAMILY (MFS) PROFILE DOMAIN-CONTAINING PROTEIN"/>
    <property type="match status" value="1"/>
</dbReference>
<feature type="transmembrane region" description="Helical" evidence="5">
    <location>
        <begin position="115"/>
        <end position="136"/>
    </location>
</feature>
<feature type="transmembrane region" description="Helical" evidence="5">
    <location>
        <begin position="184"/>
        <end position="206"/>
    </location>
</feature>
<evidence type="ECO:0000313" key="8">
    <source>
        <dbReference type="Proteomes" id="UP000220527"/>
    </source>
</evidence>
<feature type="transmembrane region" description="Helical" evidence="5">
    <location>
        <begin position="398"/>
        <end position="420"/>
    </location>
</feature>
<dbReference type="GO" id="GO:0022857">
    <property type="term" value="F:transmembrane transporter activity"/>
    <property type="evidence" value="ECO:0007669"/>
    <property type="project" value="InterPro"/>
</dbReference>
<dbReference type="Gene3D" id="1.20.1250.20">
    <property type="entry name" value="MFS general substrate transporter like domains"/>
    <property type="match status" value="2"/>
</dbReference>
<dbReference type="OrthoDB" id="9772882at2"/>
<reference evidence="8" key="1">
    <citation type="submission" date="2017-08" db="EMBL/GenBank/DDBJ databases">
        <authorList>
            <person name="Grouzdev D.S."/>
            <person name="Gaisin V.A."/>
            <person name="Rysina M.S."/>
            <person name="Gorlenko V.M."/>
        </authorList>
    </citation>
    <scope>NUCLEOTIDE SEQUENCE [LARGE SCALE GENOMIC DNA]</scope>
    <source>
        <strain evidence="8">Kir15-3F</strain>
    </source>
</reference>
<feature type="transmembrane region" description="Helical" evidence="5">
    <location>
        <begin position="265"/>
        <end position="287"/>
    </location>
</feature>
<feature type="transmembrane region" description="Helical" evidence="5">
    <location>
        <begin position="87"/>
        <end position="109"/>
    </location>
</feature>
<accession>A0A2A6RFM3</accession>
<feature type="transmembrane region" description="Helical" evidence="5">
    <location>
        <begin position="23"/>
        <end position="47"/>
    </location>
</feature>
<dbReference type="AlphaFoldDB" id="A0A2A6RFM3"/>
<feature type="transmembrane region" description="Helical" evidence="5">
    <location>
        <begin position="53"/>
        <end position="75"/>
    </location>
</feature>
<evidence type="ECO:0000256" key="5">
    <source>
        <dbReference type="SAM" id="Phobius"/>
    </source>
</evidence>
<organism evidence="7 8">
    <name type="scientific">Candidatus Viridilinea mediisalina</name>
    <dbReference type="NCBI Taxonomy" id="2024553"/>
    <lineage>
        <taxon>Bacteria</taxon>
        <taxon>Bacillati</taxon>
        <taxon>Chloroflexota</taxon>
        <taxon>Chloroflexia</taxon>
        <taxon>Chloroflexales</taxon>
        <taxon>Chloroflexineae</taxon>
        <taxon>Oscillochloridaceae</taxon>
        <taxon>Candidatus Viridilinea</taxon>
    </lineage>
</organism>
<comment type="subcellular location">
    <subcellularLocation>
        <location evidence="1">Cell membrane</location>
        <topology evidence="1">Multi-pass membrane protein</topology>
    </subcellularLocation>
</comment>
<evidence type="ECO:0000313" key="7">
    <source>
        <dbReference type="EMBL" id="PDW01686.1"/>
    </source>
</evidence>
<evidence type="ECO:0000256" key="3">
    <source>
        <dbReference type="ARBA" id="ARBA00022989"/>
    </source>
</evidence>
<dbReference type="InterPro" id="IPR011701">
    <property type="entry name" value="MFS"/>
</dbReference>
<evidence type="ECO:0000256" key="2">
    <source>
        <dbReference type="ARBA" id="ARBA00022692"/>
    </source>
</evidence>
<keyword evidence="4 5" id="KW-0472">Membrane</keyword>
<feature type="transmembrane region" description="Helical" evidence="5">
    <location>
        <begin position="361"/>
        <end position="386"/>
    </location>
</feature>
<dbReference type="InterPro" id="IPR052528">
    <property type="entry name" value="Sugar_transport-like"/>
</dbReference>
<dbReference type="GO" id="GO:0005886">
    <property type="term" value="C:plasma membrane"/>
    <property type="evidence" value="ECO:0007669"/>
    <property type="project" value="UniProtKB-SubCell"/>
</dbReference>
<sequence length="423" mass="45161">MQAQRLAPQEVRRALRISTVEGAVANIHISITGSVGGSVFLTGFAILLGANSFQLGLLGALPFIGQLFQFVGAYLEERSGNRRKLVLYNFLAARLIWALLLALPFLTFLGSAQLLVFFVGLAATYAFHGIATNAWMSWMSDLVPPRRRGSYFGMRNTVAAMTAMASAFLAGLALDYFRERGGEAVGYALIFGVAVLAAIIAAGLLARQAEPPMQPRPRTSIKEMVRAPMRDANFRSFSAASTGWTMVIGIAAPFFFAYGLTTLEINFATLSLMAILTSAVSLIFAPIVGRMQDKIGSRVTITVCVLGNAIVPWGWVIATPDNLLPIWIGSVITGIFWPGLHQGLSNVLMERAPMVARSSAIAAYGALTGFGTLTAGLLGGALAMALDDTQLVVGSLSIVGLGFLFVLTSLGRIVMAVVFWRTL</sequence>
<keyword evidence="2 5" id="KW-0812">Transmembrane</keyword>
<proteinExistence type="predicted"/>
<dbReference type="Proteomes" id="UP000220527">
    <property type="component" value="Unassembled WGS sequence"/>
</dbReference>
<comment type="caution">
    <text evidence="7">The sequence shown here is derived from an EMBL/GenBank/DDBJ whole genome shotgun (WGS) entry which is preliminary data.</text>
</comment>
<dbReference type="PROSITE" id="PS50850">
    <property type="entry name" value="MFS"/>
    <property type="match status" value="1"/>
</dbReference>
<dbReference type="EMBL" id="NQWI01000118">
    <property type="protein sequence ID" value="PDW01686.1"/>
    <property type="molecule type" value="Genomic_DNA"/>
</dbReference>
<evidence type="ECO:0000259" key="6">
    <source>
        <dbReference type="PROSITE" id="PS50850"/>
    </source>
</evidence>
<feature type="transmembrane region" description="Helical" evidence="5">
    <location>
        <begin position="236"/>
        <end position="259"/>
    </location>
</feature>